<gene>
    <name evidence="4" type="ORF">CEE36_04710</name>
</gene>
<sequence>MNPMFLAREFNDPLLNLTLELFIRMISEQFKERLLSVVLYGSVTFDDLAPGYGDLDFLVVVSDELSEKDFGELTNLRNPFRSGKYGVFAHMLEGAFLPRKMLNPAVKGKAFWWGTSGERMWTENQLGWLVLHVIRERSVVIWGKDLRMEFPVASREALLEDVANFCKGVRANPLIGDIHSIEWLLSGARLLLWLKENRLSAKSEAADWGVDNVQGKWRELLPKAKYVRLNPHVANTADWKDWFNTLEPYIYEAVNELEMELKAQGIQVTRED</sequence>
<dbReference type="GO" id="GO:0016779">
    <property type="term" value="F:nucleotidyltransferase activity"/>
    <property type="evidence" value="ECO:0007669"/>
    <property type="project" value="InterPro"/>
</dbReference>
<feature type="domain" description="Polymerase nucleotidyl transferase" evidence="2">
    <location>
        <begin position="24"/>
        <end position="74"/>
    </location>
</feature>
<evidence type="ECO:0000259" key="3">
    <source>
        <dbReference type="Pfam" id="PF13427"/>
    </source>
</evidence>
<evidence type="ECO:0000256" key="1">
    <source>
        <dbReference type="ARBA" id="ARBA00022679"/>
    </source>
</evidence>
<dbReference type="AlphaFoldDB" id="A0A532V819"/>
<dbReference type="SUPFAM" id="SSF81301">
    <property type="entry name" value="Nucleotidyltransferase"/>
    <property type="match status" value="1"/>
</dbReference>
<feature type="domain" description="Adenylyltransferase AadA C-terminal" evidence="3">
    <location>
        <begin position="155"/>
        <end position="236"/>
    </location>
</feature>
<evidence type="ECO:0000313" key="4">
    <source>
        <dbReference type="EMBL" id="TKJ43336.1"/>
    </source>
</evidence>
<dbReference type="Pfam" id="PF01909">
    <property type="entry name" value="NTP_transf_2"/>
    <property type="match status" value="1"/>
</dbReference>
<organism evidence="4 5">
    <name type="scientific">candidate division TA06 bacterium B3_TA06</name>
    <dbReference type="NCBI Taxonomy" id="2012487"/>
    <lineage>
        <taxon>Bacteria</taxon>
        <taxon>Bacteria division TA06</taxon>
    </lineage>
</organism>
<dbReference type="InterPro" id="IPR002934">
    <property type="entry name" value="Polymerase_NTP_transf_dom"/>
</dbReference>
<accession>A0A532V819</accession>
<dbReference type="InterPro" id="IPR043519">
    <property type="entry name" value="NT_sf"/>
</dbReference>
<evidence type="ECO:0000259" key="2">
    <source>
        <dbReference type="Pfam" id="PF01909"/>
    </source>
</evidence>
<protein>
    <submittedName>
        <fullName evidence="4">Uncharacterized protein</fullName>
    </submittedName>
</protein>
<reference evidence="4 5" key="1">
    <citation type="submission" date="2017-06" db="EMBL/GenBank/DDBJ databases">
        <title>Novel microbial phyla capable of carbon fixation and sulfur reduction in deep-sea sediments.</title>
        <authorList>
            <person name="Huang J."/>
            <person name="Baker B."/>
            <person name="Wang Y."/>
        </authorList>
    </citation>
    <scope>NUCLEOTIDE SEQUENCE [LARGE SCALE GENOMIC DNA]</scope>
    <source>
        <strain evidence="4">B3_TA06</strain>
    </source>
</reference>
<dbReference type="EMBL" id="NJBO01000005">
    <property type="protein sequence ID" value="TKJ43336.1"/>
    <property type="molecule type" value="Genomic_DNA"/>
</dbReference>
<dbReference type="Proteomes" id="UP000317778">
    <property type="component" value="Unassembled WGS sequence"/>
</dbReference>
<dbReference type="Pfam" id="PF13427">
    <property type="entry name" value="AadA_C"/>
    <property type="match status" value="1"/>
</dbReference>
<name>A0A532V819_UNCT6</name>
<comment type="caution">
    <text evidence="4">The sequence shown here is derived from an EMBL/GenBank/DDBJ whole genome shotgun (WGS) entry which is preliminary data.</text>
</comment>
<dbReference type="InterPro" id="IPR025184">
    <property type="entry name" value="AadA_C"/>
</dbReference>
<evidence type="ECO:0000313" key="5">
    <source>
        <dbReference type="Proteomes" id="UP000317778"/>
    </source>
</evidence>
<keyword evidence="1" id="KW-0808">Transferase</keyword>
<proteinExistence type="predicted"/>
<dbReference type="Gene3D" id="3.30.460.10">
    <property type="entry name" value="Beta Polymerase, domain 2"/>
    <property type="match status" value="1"/>
</dbReference>